<dbReference type="Proteomes" id="UP001066276">
    <property type="component" value="Chromosome 1_1"/>
</dbReference>
<gene>
    <name evidence="1" type="ORF">NDU88_006239</name>
</gene>
<reference evidence="1" key="1">
    <citation type="journal article" date="2022" name="bioRxiv">
        <title>Sequencing and chromosome-scale assembly of the giantPleurodeles waltlgenome.</title>
        <authorList>
            <person name="Brown T."/>
            <person name="Elewa A."/>
            <person name="Iarovenko S."/>
            <person name="Subramanian E."/>
            <person name="Araus A.J."/>
            <person name="Petzold A."/>
            <person name="Susuki M."/>
            <person name="Suzuki K.-i.T."/>
            <person name="Hayashi T."/>
            <person name="Toyoda A."/>
            <person name="Oliveira C."/>
            <person name="Osipova E."/>
            <person name="Leigh N.D."/>
            <person name="Simon A."/>
            <person name="Yun M.H."/>
        </authorList>
    </citation>
    <scope>NUCLEOTIDE SEQUENCE</scope>
    <source>
        <strain evidence="1">20211129_DDA</strain>
        <tissue evidence="1">Liver</tissue>
    </source>
</reference>
<accession>A0AAV7WX17</accession>
<comment type="caution">
    <text evidence="1">The sequence shown here is derived from an EMBL/GenBank/DDBJ whole genome shotgun (WGS) entry which is preliminary data.</text>
</comment>
<protein>
    <submittedName>
        <fullName evidence="1">Uncharacterized protein</fullName>
    </submittedName>
</protein>
<evidence type="ECO:0000313" key="1">
    <source>
        <dbReference type="EMBL" id="KAJ1218662.1"/>
    </source>
</evidence>
<name>A0AAV7WX17_PLEWA</name>
<sequence length="108" mass="11801">MDPAAALHGCRCSVSTDVYAMLAKNLPRIPDANTTDLLDAWLPQGCVNAGTNDTEMLTQMALQSCTYFCSAAVRPTARAPRLSRGRSRARAYRRGFASPRHQFVVSKP</sequence>
<organism evidence="1 2">
    <name type="scientific">Pleurodeles waltl</name>
    <name type="common">Iberian ribbed newt</name>
    <dbReference type="NCBI Taxonomy" id="8319"/>
    <lineage>
        <taxon>Eukaryota</taxon>
        <taxon>Metazoa</taxon>
        <taxon>Chordata</taxon>
        <taxon>Craniata</taxon>
        <taxon>Vertebrata</taxon>
        <taxon>Euteleostomi</taxon>
        <taxon>Amphibia</taxon>
        <taxon>Batrachia</taxon>
        <taxon>Caudata</taxon>
        <taxon>Salamandroidea</taxon>
        <taxon>Salamandridae</taxon>
        <taxon>Pleurodelinae</taxon>
        <taxon>Pleurodeles</taxon>
    </lineage>
</organism>
<dbReference type="EMBL" id="JANPWB010000001">
    <property type="protein sequence ID" value="KAJ1218662.1"/>
    <property type="molecule type" value="Genomic_DNA"/>
</dbReference>
<keyword evidence="2" id="KW-1185">Reference proteome</keyword>
<evidence type="ECO:0000313" key="2">
    <source>
        <dbReference type="Proteomes" id="UP001066276"/>
    </source>
</evidence>
<proteinExistence type="predicted"/>
<dbReference type="AlphaFoldDB" id="A0AAV7WX17"/>